<proteinExistence type="predicted"/>
<organism evidence="1 2">
    <name type="scientific">Lolium multiflorum</name>
    <name type="common">Italian ryegrass</name>
    <name type="synonym">Lolium perenne subsp. multiflorum</name>
    <dbReference type="NCBI Taxonomy" id="4521"/>
    <lineage>
        <taxon>Eukaryota</taxon>
        <taxon>Viridiplantae</taxon>
        <taxon>Streptophyta</taxon>
        <taxon>Embryophyta</taxon>
        <taxon>Tracheophyta</taxon>
        <taxon>Spermatophyta</taxon>
        <taxon>Magnoliopsida</taxon>
        <taxon>Liliopsida</taxon>
        <taxon>Poales</taxon>
        <taxon>Poaceae</taxon>
        <taxon>BOP clade</taxon>
        <taxon>Pooideae</taxon>
        <taxon>Poodae</taxon>
        <taxon>Poeae</taxon>
        <taxon>Poeae Chloroplast Group 2 (Poeae type)</taxon>
        <taxon>Loliodinae</taxon>
        <taxon>Loliinae</taxon>
        <taxon>Lolium</taxon>
    </lineage>
</organism>
<comment type="caution">
    <text evidence="1">The sequence shown here is derived from an EMBL/GenBank/DDBJ whole genome shotgun (WGS) entry which is preliminary data.</text>
</comment>
<keyword evidence="2" id="KW-1185">Reference proteome</keyword>
<protein>
    <submittedName>
        <fullName evidence="1">Uncharacterized protein</fullName>
    </submittedName>
</protein>
<reference evidence="1" key="1">
    <citation type="submission" date="2023-07" db="EMBL/GenBank/DDBJ databases">
        <title>A chromosome-level genome assembly of Lolium multiflorum.</title>
        <authorList>
            <person name="Chen Y."/>
            <person name="Copetti D."/>
            <person name="Kolliker R."/>
            <person name="Studer B."/>
        </authorList>
    </citation>
    <scope>NUCLEOTIDE SEQUENCE</scope>
    <source>
        <strain evidence="1">02402/16</strain>
        <tissue evidence="1">Leaf</tissue>
    </source>
</reference>
<dbReference type="Proteomes" id="UP001231189">
    <property type="component" value="Unassembled WGS sequence"/>
</dbReference>
<accession>A0AAD8U0Q3</accession>
<name>A0AAD8U0Q3_LOLMU</name>
<dbReference type="EMBL" id="JAUUTY010000001">
    <property type="protein sequence ID" value="KAK1696761.1"/>
    <property type="molecule type" value="Genomic_DNA"/>
</dbReference>
<evidence type="ECO:0000313" key="2">
    <source>
        <dbReference type="Proteomes" id="UP001231189"/>
    </source>
</evidence>
<gene>
    <name evidence="1" type="ORF">QYE76_013458</name>
</gene>
<evidence type="ECO:0000313" key="1">
    <source>
        <dbReference type="EMBL" id="KAK1696761.1"/>
    </source>
</evidence>
<sequence>MKMTMSGAAGRHVVMACSHCGELRRVRTEGQFVSCDSCGKVLQERGRKKHTVMEARRRWRARRRDGRTVAGAACGEVMVVGREASDAESDTGGVRFVEASS</sequence>
<dbReference type="AlphaFoldDB" id="A0AAD8U0Q3"/>